<dbReference type="InterPro" id="IPR000835">
    <property type="entry name" value="HTH_MarR-typ"/>
</dbReference>
<name>A0A1H5YUT6_9ACTN</name>
<feature type="domain" description="HTH marR-type" evidence="2">
    <location>
        <begin position="8"/>
        <end position="139"/>
    </location>
</feature>
<feature type="compositionally biased region" description="Low complexity" evidence="1">
    <location>
        <begin position="172"/>
        <end position="203"/>
    </location>
</feature>
<dbReference type="InterPro" id="IPR039422">
    <property type="entry name" value="MarR/SlyA-like"/>
</dbReference>
<accession>A0A1H5YUT6</accession>
<keyword evidence="4" id="KW-1185">Reference proteome</keyword>
<dbReference type="SUPFAM" id="SSF46785">
    <property type="entry name" value="Winged helix' DNA-binding domain"/>
    <property type="match status" value="1"/>
</dbReference>
<evidence type="ECO:0000313" key="4">
    <source>
        <dbReference type="Proteomes" id="UP000236754"/>
    </source>
</evidence>
<dbReference type="Pfam" id="PF12802">
    <property type="entry name" value="MarR_2"/>
    <property type="match status" value="1"/>
</dbReference>
<dbReference type="OrthoDB" id="3216907at2"/>
<dbReference type="GO" id="GO:0003677">
    <property type="term" value="F:DNA binding"/>
    <property type="evidence" value="ECO:0007669"/>
    <property type="project" value="UniProtKB-KW"/>
</dbReference>
<dbReference type="Proteomes" id="UP000236754">
    <property type="component" value="Unassembled WGS sequence"/>
</dbReference>
<dbReference type="PROSITE" id="PS50995">
    <property type="entry name" value="HTH_MARR_2"/>
    <property type="match status" value="1"/>
</dbReference>
<protein>
    <submittedName>
        <fullName evidence="3">DNA-binding transcriptional regulator, MarR family</fullName>
    </submittedName>
</protein>
<dbReference type="PANTHER" id="PTHR33164">
    <property type="entry name" value="TRANSCRIPTIONAL REGULATOR, MARR FAMILY"/>
    <property type="match status" value="1"/>
</dbReference>
<dbReference type="EMBL" id="FNVU01000004">
    <property type="protein sequence ID" value="SEG27560.1"/>
    <property type="molecule type" value="Genomic_DNA"/>
</dbReference>
<dbReference type="GO" id="GO:0003700">
    <property type="term" value="F:DNA-binding transcription factor activity"/>
    <property type="evidence" value="ECO:0007669"/>
    <property type="project" value="InterPro"/>
</dbReference>
<dbReference type="Gene3D" id="1.10.10.10">
    <property type="entry name" value="Winged helix-like DNA-binding domain superfamily/Winged helix DNA-binding domain"/>
    <property type="match status" value="1"/>
</dbReference>
<dbReference type="SMART" id="SM00347">
    <property type="entry name" value="HTH_MARR"/>
    <property type="match status" value="1"/>
</dbReference>
<gene>
    <name evidence="3" type="ORF">SAMN05216223_104149</name>
</gene>
<dbReference type="RefSeq" id="WP_103885451.1">
    <property type="nucleotide sequence ID" value="NZ_FNVU01000004.1"/>
</dbReference>
<evidence type="ECO:0000313" key="3">
    <source>
        <dbReference type="EMBL" id="SEG27560.1"/>
    </source>
</evidence>
<evidence type="ECO:0000256" key="1">
    <source>
        <dbReference type="SAM" id="MobiDB-lite"/>
    </source>
</evidence>
<sequence length="203" mass="21649">MGKEAGGRMGIVTALVRSSFLVNAVYTESGRTYGLTPQQGQLLCVLMPQPYGMGELGATLGLAKSSLTGLVDRTARRGLVRRRVDPVDRRVVRVELTERGAALAQRFHAETCRQLERLPEELAEPDRAALAVLLGRLVHANEVPDVFMEPGEFGELGEAGSVGDTNDGSPVPAAARAPRPPRLARTAPATRTSATGRRPTGGR</sequence>
<evidence type="ECO:0000259" key="2">
    <source>
        <dbReference type="PROSITE" id="PS50995"/>
    </source>
</evidence>
<keyword evidence="3" id="KW-0238">DNA-binding</keyword>
<feature type="region of interest" description="Disordered" evidence="1">
    <location>
        <begin position="154"/>
        <end position="203"/>
    </location>
</feature>
<organism evidence="3 4">
    <name type="scientific">Actinacidiphila yanglinensis</name>
    <dbReference type="NCBI Taxonomy" id="310779"/>
    <lineage>
        <taxon>Bacteria</taxon>
        <taxon>Bacillati</taxon>
        <taxon>Actinomycetota</taxon>
        <taxon>Actinomycetes</taxon>
        <taxon>Kitasatosporales</taxon>
        <taxon>Streptomycetaceae</taxon>
        <taxon>Actinacidiphila</taxon>
    </lineage>
</organism>
<dbReference type="PANTHER" id="PTHR33164:SF107">
    <property type="entry name" value="TRANSCRIPTIONAL REGULATORY PROTEIN"/>
    <property type="match status" value="1"/>
</dbReference>
<dbReference type="InterPro" id="IPR036388">
    <property type="entry name" value="WH-like_DNA-bd_sf"/>
</dbReference>
<dbReference type="GO" id="GO:0006950">
    <property type="term" value="P:response to stress"/>
    <property type="evidence" value="ECO:0007669"/>
    <property type="project" value="TreeGrafter"/>
</dbReference>
<dbReference type="InterPro" id="IPR036390">
    <property type="entry name" value="WH_DNA-bd_sf"/>
</dbReference>
<dbReference type="AlphaFoldDB" id="A0A1H5YUT6"/>
<reference evidence="3 4" key="1">
    <citation type="submission" date="2016-10" db="EMBL/GenBank/DDBJ databases">
        <authorList>
            <person name="de Groot N.N."/>
        </authorList>
    </citation>
    <scope>NUCLEOTIDE SEQUENCE [LARGE SCALE GENOMIC DNA]</scope>
    <source>
        <strain evidence="3 4">CGMCC 4.2023</strain>
    </source>
</reference>
<dbReference type="PRINTS" id="PR00598">
    <property type="entry name" value="HTHMARR"/>
</dbReference>
<proteinExistence type="predicted"/>